<protein>
    <submittedName>
        <fullName evidence="1">Uncharacterized protein</fullName>
    </submittedName>
</protein>
<evidence type="ECO:0000313" key="1">
    <source>
        <dbReference type="EMBL" id="SIT48270.1"/>
    </source>
</evidence>
<keyword evidence="2" id="KW-1185">Reference proteome</keyword>
<accession>A0A1N7SLL8</accession>
<dbReference type="EMBL" id="CYGY02000063">
    <property type="protein sequence ID" value="SIT48270.1"/>
    <property type="molecule type" value="Genomic_DNA"/>
</dbReference>
<organism evidence="1 2">
    <name type="scientific">Paraburkholderia piptadeniae</name>
    <dbReference type="NCBI Taxonomy" id="1701573"/>
    <lineage>
        <taxon>Bacteria</taxon>
        <taxon>Pseudomonadati</taxon>
        <taxon>Pseudomonadota</taxon>
        <taxon>Betaproteobacteria</taxon>
        <taxon>Burkholderiales</taxon>
        <taxon>Burkholderiaceae</taxon>
        <taxon>Paraburkholderia</taxon>
    </lineage>
</organism>
<proteinExistence type="predicted"/>
<gene>
    <name evidence="1" type="ORF">BN2476_630085</name>
</gene>
<comment type="caution">
    <text evidence="1">The sequence shown here is derived from an EMBL/GenBank/DDBJ whole genome shotgun (WGS) entry which is preliminary data.</text>
</comment>
<reference evidence="1" key="1">
    <citation type="submission" date="2016-12" db="EMBL/GenBank/DDBJ databases">
        <authorList>
            <person name="Moulin L."/>
        </authorList>
    </citation>
    <scope>NUCLEOTIDE SEQUENCE [LARGE SCALE GENOMIC DNA]</scope>
    <source>
        <strain evidence="1">STM 7183</strain>
    </source>
</reference>
<evidence type="ECO:0000313" key="2">
    <source>
        <dbReference type="Proteomes" id="UP000195569"/>
    </source>
</evidence>
<dbReference type="AlphaFoldDB" id="A0A1N7SLL8"/>
<name>A0A1N7SLL8_9BURK</name>
<dbReference type="Proteomes" id="UP000195569">
    <property type="component" value="Unassembled WGS sequence"/>
</dbReference>
<sequence length="43" mass="4697">MTYESVDCAKIAVPMCLAASGFANYHRQILHHSNDCPTSQSAK</sequence>